<name>A0A0B2VJP7_TOXCA</name>
<keyword evidence="3 6" id="KW-0812">Transmembrane</keyword>
<dbReference type="PANTHER" id="PTHR23510">
    <property type="entry name" value="INNER MEMBRANE TRANSPORT PROTEIN YAJR"/>
    <property type="match status" value="1"/>
</dbReference>
<sequence>MKVDPGIKTVNAVYSLERKGTPWPSLWLSYLIQMMTGVQYSIFFTSMWPYLLMLDSSANLSIFGWINVAYSIGQMIATWVFGYWNQRTMSTRWPACCGLTFMAVGNALYGSLPTLSAHHARWMLLARFLVGFGSGNLAVLRTYCAMASSRTDRSKAMSLAAGSFVVGLSLGPAIQSVFTPIGQRGVTLLSIPLNMYTSPAFLMLFISLFSIFLLIVQFEERYAGIITEEEKRDAFVVVPKFDRISAITCMYLWFMMQSISTNVEIISTPLTMALYEWNEKKAVFYNGIIQWLGCCIDIVNYVIISFTFVGKMDKRKLLIFSVLCFMLHHVLTFPWPFFDGPLNYISTGNSSVEDTSISGGCFRRYEWCAHTTRVPLPIYAFSVIVISGFAFPFLAAPLGTVFSEILGPRKQGFMQGLFEFGGSVARCVAPIVLTTLFESSGYLWPTVIHFIMLLIGLVLLIVFYRRLVPLPLLPKTGVPTRYKNGVLYRL</sequence>
<feature type="transmembrane region" description="Helical" evidence="6">
    <location>
        <begin position="443"/>
        <end position="464"/>
    </location>
</feature>
<dbReference type="GO" id="GO:0012505">
    <property type="term" value="C:endomembrane system"/>
    <property type="evidence" value="ECO:0007669"/>
    <property type="project" value="UniProtKB-SubCell"/>
</dbReference>
<feature type="transmembrane region" description="Helical" evidence="6">
    <location>
        <begin position="124"/>
        <end position="144"/>
    </location>
</feature>
<comment type="subcellular location">
    <subcellularLocation>
        <location evidence="1">Endomembrane system</location>
        <topology evidence="1">Multi-pass membrane protein</topology>
    </subcellularLocation>
</comment>
<dbReference type="OMA" id="FMIVNMT"/>
<evidence type="ECO:0000256" key="6">
    <source>
        <dbReference type="SAM" id="Phobius"/>
    </source>
</evidence>
<accession>A0A0B2VJP7</accession>
<keyword evidence="8" id="KW-1185">Reference proteome</keyword>
<dbReference type="OrthoDB" id="370281at2759"/>
<dbReference type="AlphaFoldDB" id="A0A0B2VJP7"/>
<evidence type="ECO:0000256" key="4">
    <source>
        <dbReference type="ARBA" id="ARBA00022989"/>
    </source>
</evidence>
<evidence type="ECO:0000313" key="8">
    <source>
        <dbReference type="Proteomes" id="UP000031036"/>
    </source>
</evidence>
<dbReference type="Gene3D" id="1.20.1250.20">
    <property type="entry name" value="MFS general substrate transporter like domains"/>
    <property type="match status" value="1"/>
</dbReference>
<keyword evidence="2" id="KW-0813">Transport</keyword>
<evidence type="ECO:0000256" key="5">
    <source>
        <dbReference type="ARBA" id="ARBA00023136"/>
    </source>
</evidence>
<proteinExistence type="predicted"/>
<gene>
    <name evidence="7" type="primary">mfsd8</name>
    <name evidence="7" type="ORF">Tcan_03480</name>
</gene>
<feature type="transmembrane region" description="Helical" evidence="6">
    <location>
        <begin position="156"/>
        <end position="178"/>
    </location>
</feature>
<feature type="transmembrane region" description="Helical" evidence="6">
    <location>
        <begin position="250"/>
        <end position="268"/>
    </location>
</feature>
<keyword evidence="5 6" id="KW-0472">Membrane</keyword>
<evidence type="ECO:0000256" key="1">
    <source>
        <dbReference type="ARBA" id="ARBA00004127"/>
    </source>
</evidence>
<dbReference type="SUPFAM" id="SSF103473">
    <property type="entry name" value="MFS general substrate transporter"/>
    <property type="match status" value="1"/>
</dbReference>
<feature type="transmembrane region" description="Helical" evidence="6">
    <location>
        <begin position="376"/>
        <end position="396"/>
    </location>
</feature>
<feature type="transmembrane region" description="Helical" evidence="6">
    <location>
        <begin position="93"/>
        <end position="112"/>
    </location>
</feature>
<feature type="transmembrane region" description="Helical" evidence="6">
    <location>
        <begin position="417"/>
        <end position="437"/>
    </location>
</feature>
<feature type="transmembrane region" description="Helical" evidence="6">
    <location>
        <begin position="62"/>
        <end position="81"/>
    </location>
</feature>
<dbReference type="GO" id="GO:0005765">
    <property type="term" value="C:lysosomal membrane"/>
    <property type="evidence" value="ECO:0007669"/>
    <property type="project" value="TreeGrafter"/>
</dbReference>
<feature type="transmembrane region" description="Helical" evidence="6">
    <location>
        <begin position="288"/>
        <end position="310"/>
    </location>
</feature>
<evidence type="ECO:0000256" key="2">
    <source>
        <dbReference type="ARBA" id="ARBA00022448"/>
    </source>
</evidence>
<dbReference type="InterPro" id="IPR036259">
    <property type="entry name" value="MFS_trans_sf"/>
</dbReference>
<evidence type="ECO:0000256" key="3">
    <source>
        <dbReference type="ARBA" id="ARBA00022692"/>
    </source>
</evidence>
<protein>
    <submittedName>
        <fullName evidence="7">Major facilitator superfamily domain-containing protein 8</fullName>
    </submittedName>
</protein>
<comment type="caution">
    <text evidence="7">The sequence shown here is derived from an EMBL/GenBank/DDBJ whole genome shotgun (WGS) entry which is preliminary data.</text>
</comment>
<reference evidence="7 8" key="1">
    <citation type="submission" date="2014-11" db="EMBL/GenBank/DDBJ databases">
        <title>Genetic blueprint of the zoonotic pathogen Toxocara canis.</title>
        <authorList>
            <person name="Zhu X.-Q."/>
            <person name="Korhonen P.K."/>
            <person name="Cai H."/>
            <person name="Young N.D."/>
            <person name="Nejsum P."/>
            <person name="von Samson-Himmelstjerna G."/>
            <person name="Boag P.R."/>
            <person name="Tan P."/>
            <person name="Li Q."/>
            <person name="Min J."/>
            <person name="Yang Y."/>
            <person name="Wang X."/>
            <person name="Fang X."/>
            <person name="Hall R.S."/>
            <person name="Hofmann A."/>
            <person name="Sternberg P.W."/>
            <person name="Jex A.R."/>
            <person name="Gasser R.B."/>
        </authorList>
    </citation>
    <scope>NUCLEOTIDE SEQUENCE [LARGE SCALE GENOMIC DNA]</scope>
    <source>
        <strain evidence="7">PN_DK_2014</strain>
    </source>
</reference>
<feature type="transmembrane region" description="Helical" evidence="6">
    <location>
        <begin position="27"/>
        <end position="50"/>
    </location>
</feature>
<feature type="transmembrane region" description="Helical" evidence="6">
    <location>
        <begin position="198"/>
        <end position="216"/>
    </location>
</feature>
<organism evidence="7 8">
    <name type="scientific">Toxocara canis</name>
    <name type="common">Canine roundworm</name>
    <dbReference type="NCBI Taxonomy" id="6265"/>
    <lineage>
        <taxon>Eukaryota</taxon>
        <taxon>Metazoa</taxon>
        <taxon>Ecdysozoa</taxon>
        <taxon>Nematoda</taxon>
        <taxon>Chromadorea</taxon>
        <taxon>Rhabditida</taxon>
        <taxon>Spirurina</taxon>
        <taxon>Ascaridomorpha</taxon>
        <taxon>Ascaridoidea</taxon>
        <taxon>Toxocaridae</taxon>
        <taxon>Toxocara</taxon>
    </lineage>
</organism>
<dbReference type="EMBL" id="JPKZ01001479">
    <property type="protein sequence ID" value="KHN81672.1"/>
    <property type="molecule type" value="Genomic_DNA"/>
</dbReference>
<dbReference type="Proteomes" id="UP000031036">
    <property type="component" value="Unassembled WGS sequence"/>
</dbReference>
<dbReference type="InterPro" id="IPR011701">
    <property type="entry name" value="MFS"/>
</dbReference>
<keyword evidence="4 6" id="KW-1133">Transmembrane helix</keyword>
<evidence type="ECO:0000313" key="7">
    <source>
        <dbReference type="EMBL" id="KHN81672.1"/>
    </source>
</evidence>
<dbReference type="CDD" id="cd17326">
    <property type="entry name" value="MFS_MFSD8"/>
    <property type="match status" value="1"/>
</dbReference>
<dbReference type="InterPro" id="IPR051068">
    <property type="entry name" value="MFS_Domain-Containing_Protein"/>
</dbReference>
<feature type="transmembrane region" description="Helical" evidence="6">
    <location>
        <begin position="317"/>
        <end position="338"/>
    </location>
</feature>
<dbReference type="GO" id="GO:0022857">
    <property type="term" value="F:transmembrane transporter activity"/>
    <property type="evidence" value="ECO:0007669"/>
    <property type="project" value="InterPro"/>
</dbReference>
<dbReference type="PANTHER" id="PTHR23510:SF3">
    <property type="entry name" value="MAJOR FACILITATOR SUPERFAMILY DOMAIN-CONTAINING PROTEIN 8"/>
    <property type="match status" value="1"/>
</dbReference>
<dbReference type="Pfam" id="PF07690">
    <property type="entry name" value="MFS_1"/>
    <property type="match status" value="2"/>
</dbReference>